<evidence type="ECO:0000313" key="1">
    <source>
        <dbReference type="EMBL" id="MEI4281367.1"/>
    </source>
</evidence>
<organism evidence="1 2">
    <name type="scientific">Klenkia terrae</name>
    <dbReference type="NCBI Taxonomy" id="1052259"/>
    <lineage>
        <taxon>Bacteria</taxon>
        <taxon>Bacillati</taxon>
        <taxon>Actinomycetota</taxon>
        <taxon>Actinomycetes</taxon>
        <taxon>Geodermatophilales</taxon>
        <taxon>Geodermatophilaceae</taxon>
        <taxon>Klenkia</taxon>
    </lineage>
</organism>
<sequence length="108" mass="11672">MTRDDLPRLEFWPEHGAGPLWDTDGRPATGDHLRLPPELVDRLEAFTAACAEERLPIDGDGDPDYLALGAHLLADVRVALAGRFVVVVTETWWAAVSPPPGAGPSPRP</sequence>
<reference evidence="1 2" key="1">
    <citation type="submission" date="2024-03" db="EMBL/GenBank/DDBJ databases">
        <title>Draft genome sequence of Klenkia terrae.</title>
        <authorList>
            <person name="Duangmal K."/>
            <person name="Chantavorakit T."/>
        </authorList>
    </citation>
    <scope>NUCLEOTIDE SEQUENCE [LARGE SCALE GENOMIC DNA]</scope>
    <source>
        <strain evidence="1 2">JCM 17786</strain>
    </source>
</reference>
<name>A0ABU8ECL4_9ACTN</name>
<dbReference type="EMBL" id="JBAPLV010000048">
    <property type="protein sequence ID" value="MEI4281367.1"/>
    <property type="molecule type" value="Genomic_DNA"/>
</dbReference>
<accession>A0ABU8ECL4</accession>
<protein>
    <submittedName>
        <fullName evidence="1">Uncharacterized protein</fullName>
    </submittedName>
</protein>
<proteinExistence type="predicted"/>
<evidence type="ECO:0000313" key="2">
    <source>
        <dbReference type="Proteomes" id="UP001373496"/>
    </source>
</evidence>
<comment type="caution">
    <text evidence="1">The sequence shown here is derived from an EMBL/GenBank/DDBJ whole genome shotgun (WGS) entry which is preliminary data.</text>
</comment>
<gene>
    <name evidence="1" type="ORF">UXQ13_23035</name>
</gene>
<dbReference type="RefSeq" id="WP_225235283.1">
    <property type="nucleotide sequence ID" value="NZ_JBAPLV010000048.1"/>
</dbReference>
<keyword evidence="2" id="KW-1185">Reference proteome</keyword>
<dbReference type="Proteomes" id="UP001373496">
    <property type="component" value="Unassembled WGS sequence"/>
</dbReference>